<dbReference type="EMBL" id="JARK01001363">
    <property type="protein sequence ID" value="EYC18526.1"/>
    <property type="molecule type" value="Genomic_DNA"/>
</dbReference>
<evidence type="ECO:0000313" key="5">
    <source>
        <dbReference type="EMBL" id="EYC18526.1"/>
    </source>
</evidence>
<feature type="domain" description="EGF-like" evidence="4">
    <location>
        <begin position="340"/>
        <end position="374"/>
    </location>
</feature>
<dbReference type="InterPro" id="IPR036397">
    <property type="entry name" value="RNaseH_sf"/>
</dbReference>
<dbReference type="InterPro" id="IPR001888">
    <property type="entry name" value="Transposase_1"/>
</dbReference>
<dbReference type="PANTHER" id="PTHR46060">
    <property type="entry name" value="MARINER MOS1 TRANSPOSASE-LIKE PROTEIN"/>
    <property type="match status" value="1"/>
</dbReference>
<evidence type="ECO:0000259" key="4">
    <source>
        <dbReference type="PROSITE" id="PS50026"/>
    </source>
</evidence>
<keyword evidence="3" id="KW-1133">Transmembrane helix</keyword>
<evidence type="ECO:0000256" key="2">
    <source>
        <dbReference type="SAM" id="MobiDB-lite"/>
    </source>
</evidence>
<feature type="region of interest" description="Disordered" evidence="2">
    <location>
        <begin position="586"/>
        <end position="627"/>
    </location>
</feature>
<dbReference type="Gene3D" id="3.30.420.10">
    <property type="entry name" value="Ribonuclease H-like superfamily/Ribonuclease H"/>
    <property type="match status" value="1"/>
</dbReference>
<keyword evidence="1" id="KW-0245">EGF-like domain</keyword>
<keyword evidence="3" id="KW-0472">Membrane</keyword>
<feature type="disulfide bond" evidence="1">
    <location>
        <begin position="364"/>
        <end position="373"/>
    </location>
</feature>
<dbReference type="Gene3D" id="2.10.25.10">
    <property type="entry name" value="Laminin"/>
    <property type="match status" value="1"/>
</dbReference>
<dbReference type="PROSITE" id="PS50026">
    <property type="entry name" value="EGF_3"/>
    <property type="match status" value="1"/>
</dbReference>
<dbReference type="InterPro" id="IPR000742">
    <property type="entry name" value="EGF"/>
</dbReference>
<evidence type="ECO:0000313" key="6">
    <source>
        <dbReference type="Proteomes" id="UP000024635"/>
    </source>
</evidence>
<feature type="transmembrane region" description="Helical" evidence="3">
    <location>
        <begin position="449"/>
        <end position="468"/>
    </location>
</feature>
<keyword evidence="6" id="KW-1185">Reference proteome</keyword>
<keyword evidence="1" id="KW-1015">Disulfide bond</keyword>
<comment type="caution">
    <text evidence="5">The sequence shown here is derived from an EMBL/GenBank/DDBJ whole genome shotgun (WGS) entry which is preliminary data.</text>
</comment>
<evidence type="ECO:0000256" key="3">
    <source>
        <dbReference type="SAM" id="Phobius"/>
    </source>
</evidence>
<protein>
    <recommendedName>
        <fullName evidence="4">EGF-like domain-containing protein</fullName>
    </recommendedName>
</protein>
<dbReference type="STRING" id="53326.A0A016UUB6"/>
<dbReference type="GO" id="GO:0003676">
    <property type="term" value="F:nucleic acid binding"/>
    <property type="evidence" value="ECO:0007669"/>
    <property type="project" value="InterPro"/>
</dbReference>
<gene>
    <name evidence="5" type="primary">Acey_s0027.g1567</name>
    <name evidence="5" type="ORF">Y032_0027g1567</name>
</gene>
<name>A0A016UUB6_9BILA</name>
<dbReference type="Gene3D" id="1.10.10.1450">
    <property type="match status" value="1"/>
</dbReference>
<dbReference type="PANTHER" id="PTHR46060:SF1">
    <property type="entry name" value="MARINER MOS1 TRANSPOSASE-LIKE PROTEIN"/>
    <property type="match status" value="1"/>
</dbReference>
<dbReference type="PROSITE" id="PS00022">
    <property type="entry name" value="EGF_1"/>
    <property type="match status" value="1"/>
</dbReference>
<dbReference type="CDD" id="cd00055">
    <property type="entry name" value="EGF_Lam"/>
    <property type="match status" value="1"/>
</dbReference>
<proteinExistence type="predicted"/>
<reference evidence="6" key="1">
    <citation type="journal article" date="2015" name="Nat. Genet.">
        <title>The genome and transcriptome of the zoonotic hookworm Ancylostoma ceylanicum identify infection-specific gene families.</title>
        <authorList>
            <person name="Schwarz E.M."/>
            <person name="Hu Y."/>
            <person name="Antoshechkin I."/>
            <person name="Miller M.M."/>
            <person name="Sternberg P.W."/>
            <person name="Aroian R.V."/>
        </authorList>
    </citation>
    <scope>NUCLEOTIDE SEQUENCE</scope>
    <source>
        <strain evidence="6">HY135</strain>
    </source>
</reference>
<organism evidence="5 6">
    <name type="scientific">Ancylostoma ceylanicum</name>
    <dbReference type="NCBI Taxonomy" id="53326"/>
    <lineage>
        <taxon>Eukaryota</taxon>
        <taxon>Metazoa</taxon>
        <taxon>Ecdysozoa</taxon>
        <taxon>Nematoda</taxon>
        <taxon>Chromadorea</taxon>
        <taxon>Rhabditida</taxon>
        <taxon>Rhabditina</taxon>
        <taxon>Rhabditomorpha</taxon>
        <taxon>Strongyloidea</taxon>
        <taxon>Ancylostomatidae</taxon>
        <taxon>Ancylostomatinae</taxon>
        <taxon>Ancylostoma</taxon>
    </lineage>
</organism>
<feature type="region of interest" description="Disordered" evidence="2">
    <location>
        <begin position="524"/>
        <end position="552"/>
    </location>
</feature>
<dbReference type="Proteomes" id="UP000024635">
    <property type="component" value="Unassembled WGS sequence"/>
</dbReference>
<comment type="caution">
    <text evidence="1">Lacks conserved residue(s) required for the propagation of feature annotation.</text>
</comment>
<dbReference type="InterPro" id="IPR002049">
    <property type="entry name" value="LE_dom"/>
</dbReference>
<sequence length="627" mass="70459">MVDGREMRFKQRAVVEFLFHEGIPANEIHIRLQNVYEEEALAHSQVKFWTAEFRRDRKSINDEERCGRPANATSEQNVAAVEKMVLQNRRISIAEIMKDLGLSYGTVENILTERLRMSKVTARWVPKTLSAFEKKCRVEHSNEILRSFQNSGEEFLQRVVTGDELWIHHYDPESQEQSREWRRPGIFLVDYLKENATITGHYYANLLFQLREAIKEKRRGKVTRGILLLQDNAPVHRVIYSGMSSSPSSRLWVGPLLLILVIALIYIFSLMPNSPPQRELAPLIDDTHHVRTFRLGDHEITESIDELKVEVPPELLSSSCLNGGFLNETDGACICLHLYTGTHCEKPICSKFGRYSEEEGRCICEGDYVGEHCESRCHGYVNQTTGECQCSGRLFGKACDLVCVEGQVIDGRCRCREGYMGMSCATCDPTSGRECEIPSKRRGAVNSRLTLSGLSFCMITIGLLCVTARRRRAGPLPPSEDTWYRVFQPAQSRAARCRHDLMCGGSWMPRDRALLVAPGRAAVVHGSSRSSSRGRRLATPPPSYTSVDNLADEQLPPSYEEATRILENSPTSAALIQELIDETVQTVEAKEDSPEVAEASTNTTTTAETQTTQEDENANTTTLSSSI</sequence>
<feature type="compositionally biased region" description="Low complexity" evidence="2">
    <location>
        <begin position="597"/>
        <end position="627"/>
    </location>
</feature>
<dbReference type="AlphaFoldDB" id="A0A016UUB6"/>
<dbReference type="InterPro" id="IPR052709">
    <property type="entry name" value="Transposase-MT_Hybrid"/>
</dbReference>
<dbReference type="Pfam" id="PF01359">
    <property type="entry name" value="Transposase_1"/>
    <property type="match status" value="1"/>
</dbReference>
<evidence type="ECO:0000256" key="1">
    <source>
        <dbReference type="PROSITE-ProRule" id="PRU00076"/>
    </source>
</evidence>
<keyword evidence="3" id="KW-0812">Transmembrane</keyword>
<dbReference type="OrthoDB" id="6130531at2759"/>
<feature type="transmembrane region" description="Helical" evidence="3">
    <location>
        <begin position="251"/>
        <end position="271"/>
    </location>
</feature>
<accession>A0A016UUB6</accession>